<feature type="domain" description="PRC-barrel" evidence="1">
    <location>
        <begin position="11"/>
        <end position="82"/>
    </location>
</feature>
<evidence type="ECO:0000313" key="2">
    <source>
        <dbReference type="EMBL" id="QHI73299.1"/>
    </source>
</evidence>
<organism evidence="2 3">
    <name type="scientific">Aminipila terrae</name>
    <dbReference type="NCBI Taxonomy" id="2697030"/>
    <lineage>
        <taxon>Bacteria</taxon>
        <taxon>Bacillati</taxon>
        <taxon>Bacillota</taxon>
        <taxon>Clostridia</taxon>
        <taxon>Peptostreptococcales</taxon>
        <taxon>Anaerovoracaceae</taxon>
        <taxon>Aminipila</taxon>
    </lineage>
</organism>
<gene>
    <name evidence="2" type="ORF">Ami3637_13770</name>
</gene>
<dbReference type="InterPro" id="IPR014238">
    <property type="entry name" value="Spore_YlmC/YmxH"/>
</dbReference>
<protein>
    <submittedName>
        <fullName evidence="2">YlmC/YmxH family sporulation protein</fullName>
    </submittedName>
</protein>
<dbReference type="Pfam" id="PF05239">
    <property type="entry name" value="PRC"/>
    <property type="match status" value="1"/>
</dbReference>
<dbReference type="NCBIfam" id="TIGR02888">
    <property type="entry name" value="spore_YlmC_YmxH"/>
    <property type="match status" value="1"/>
</dbReference>
<dbReference type="Gene3D" id="2.30.30.240">
    <property type="entry name" value="PRC-barrel domain"/>
    <property type="match status" value="1"/>
</dbReference>
<dbReference type="InterPro" id="IPR027275">
    <property type="entry name" value="PRC-brl_dom"/>
</dbReference>
<accession>A0A6P1MF12</accession>
<dbReference type="AlphaFoldDB" id="A0A6P1MF12"/>
<dbReference type="SUPFAM" id="SSF50346">
    <property type="entry name" value="PRC-barrel domain"/>
    <property type="match status" value="1"/>
</dbReference>
<keyword evidence="3" id="KW-1185">Reference proteome</keyword>
<dbReference type="InterPro" id="IPR011033">
    <property type="entry name" value="PRC_barrel-like_sf"/>
</dbReference>
<reference evidence="2 3" key="1">
    <citation type="submission" date="2020-01" db="EMBL/GenBank/DDBJ databases">
        <title>Genomic analysis of Aminipila sp. CBA3637.</title>
        <authorList>
            <person name="Kim Y.B."/>
            <person name="Roh S.W."/>
        </authorList>
    </citation>
    <scope>NUCLEOTIDE SEQUENCE [LARGE SCALE GENOMIC DNA]</scope>
    <source>
        <strain evidence="2 3">CBA3637</strain>
    </source>
</reference>
<dbReference type="EMBL" id="CP047591">
    <property type="protein sequence ID" value="QHI73299.1"/>
    <property type="molecule type" value="Genomic_DNA"/>
</dbReference>
<name>A0A6P1MF12_9FIRM</name>
<evidence type="ECO:0000259" key="1">
    <source>
        <dbReference type="Pfam" id="PF05239"/>
    </source>
</evidence>
<proteinExistence type="predicted"/>
<dbReference type="Proteomes" id="UP000463883">
    <property type="component" value="Chromosome"/>
</dbReference>
<sequence>MKGEIKVTSTEDIKNKEVINIFDGRSMGYVSDIEINLEEGTIEGIIIPSPKNFFNIFGRSEDDYVIKWENIKTIGDDVILVNIETFIE</sequence>
<dbReference type="PANTHER" id="PTHR40061:SF1">
    <property type="entry name" value="SPORULATION PROTEIN YLMC-RELATED"/>
    <property type="match status" value="1"/>
</dbReference>
<dbReference type="KEGG" id="amic:Ami3637_13770"/>
<dbReference type="PANTHER" id="PTHR40061">
    <property type="entry name" value="SPORULATION PROTEIN YLMC-RELATED"/>
    <property type="match status" value="1"/>
</dbReference>
<evidence type="ECO:0000313" key="3">
    <source>
        <dbReference type="Proteomes" id="UP000463883"/>
    </source>
</evidence>